<organism evidence="2 5">
    <name type="scientific">Yersinia enterocolitica</name>
    <dbReference type="NCBI Taxonomy" id="630"/>
    <lineage>
        <taxon>Bacteria</taxon>
        <taxon>Pseudomonadati</taxon>
        <taxon>Pseudomonadota</taxon>
        <taxon>Gammaproteobacteria</taxon>
        <taxon>Enterobacterales</taxon>
        <taxon>Yersiniaceae</taxon>
        <taxon>Yersinia</taxon>
    </lineage>
</organism>
<dbReference type="InterPro" id="IPR019713">
    <property type="entry name" value="Memb_YlaC"/>
</dbReference>
<gene>
    <name evidence="2" type="primary">ylaC</name>
    <name evidence="2" type="ORF">ERS137941_04174</name>
    <name evidence="3" type="ORF">ERS137959_04442</name>
</gene>
<proteinExistence type="predicted"/>
<dbReference type="KEGG" id="yet:CH48_3270"/>
<evidence type="ECO:0000313" key="2">
    <source>
        <dbReference type="EMBL" id="CFQ77208.1"/>
    </source>
</evidence>
<evidence type="ECO:0000256" key="1">
    <source>
        <dbReference type="SAM" id="Phobius"/>
    </source>
</evidence>
<dbReference type="Proteomes" id="UP000048841">
    <property type="component" value="Unassembled WGS sequence"/>
</dbReference>
<reference evidence="2 5" key="1">
    <citation type="submission" date="2015-03" db="EMBL/GenBank/DDBJ databases">
        <authorList>
            <person name="Murphy D."/>
        </authorList>
    </citation>
    <scope>NUCLEOTIDE SEQUENCE [LARGE SCALE GENOMIC DNA]</scope>
    <source>
        <strain evidence="2 5">IP26249</strain>
    </source>
</reference>
<sequence length="177" mass="20761">MDIIKKILIDDIARINQKEKRDGRLKFNSDFVYKHPYLCLAMLISYFFVLVLMYLTPYFGTGYMVAFTLFFVLMSAVLMMEIKPVFKFEDIGILDLRVCYNGEWFFSRALSTQAIDEILNSKNISDDFKIRFKHIISNKGEIDFYDVYDLAYLQKKSMRTNEPNQTTSLASTSAIRQ</sequence>
<dbReference type="Proteomes" id="UP000041601">
    <property type="component" value="Unassembled WGS sequence"/>
</dbReference>
<keyword evidence="1" id="KW-0472">Membrane</keyword>
<protein>
    <submittedName>
        <fullName evidence="2">Inner membrane protein ylaC</fullName>
    </submittedName>
</protein>
<dbReference type="EMBL" id="CPXJ01000096">
    <property type="protein sequence ID" value="CNE69123.1"/>
    <property type="molecule type" value="Genomic_DNA"/>
</dbReference>
<dbReference type="PATRIC" id="fig|630.129.peg.1625"/>
<keyword evidence="4" id="KW-1185">Reference proteome</keyword>
<dbReference type="AlphaFoldDB" id="A0A0E1NJJ4"/>
<name>A0A0E1NJJ4_YEREN</name>
<feature type="transmembrane region" description="Helical" evidence="1">
    <location>
        <begin position="61"/>
        <end position="80"/>
    </location>
</feature>
<reference evidence="3 4" key="2">
    <citation type="submission" date="2015-03" db="EMBL/GenBank/DDBJ databases">
        <authorList>
            <consortium name="Pathogen Informatics"/>
            <person name="Murphy D."/>
        </authorList>
    </citation>
    <scope>NUCLEOTIDE SEQUENCE [LARGE SCALE GENOMIC DNA]</scope>
    <source>
        <strain evidence="3 4">IP05342</strain>
    </source>
</reference>
<accession>A0A0E1NJJ4</accession>
<dbReference type="RefSeq" id="WP_005164518.1">
    <property type="nucleotide sequence ID" value="NZ_CGBC01000088.1"/>
</dbReference>
<dbReference type="Pfam" id="PF10777">
    <property type="entry name" value="YlaC"/>
    <property type="match status" value="1"/>
</dbReference>
<evidence type="ECO:0000313" key="5">
    <source>
        <dbReference type="Proteomes" id="UP000048841"/>
    </source>
</evidence>
<dbReference type="GeneID" id="31409538"/>
<keyword evidence="1" id="KW-0812">Transmembrane</keyword>
<dbReference type="EMBL" id="CGBR01000065">
    <property type="protein sequence ID" value="CFQ77208.1"/>
    <property type="molecule type" value="Genomic_DNA"/>
</dbReference>
<feature type="transmembrane region" description="Helical" evidence="1">
    <location>
        <begin position="37"/>
        <end position="55"/>
    </location>
</feature>
<evidence type="ECO:0000313" key="4">
    <source>
        <dbReference type="Proteomes" id="UP000041601"/>
    </source>
</evidence>
<keyword evidence="1" id="KW-1133">Transmembrane helix</keyword>
<evidence type="ECO:0000313" key="3">
    <source>
        <dbReference type="EMBL" id="CNE69123.1"/>
    </source>
</evidence>